<keyword evidence="4" id="KW-1185">Reference proteome</keyword>
<dbReference type="GO" id="GO:0016740">
    <property type="term" value="F:transferase activity"/>
    <property type="evidence" value="ECO:0007669"/>
    <property type="project" value="UniProtKB-KW"/>
</dbReference>
<sequence length="110" mass="11621">MSKPAGKVAVVTGASKGIGAAIVKARPADSVIDTAVKAFGRLDVLLNISGVYEIQSIEAVTEDYYHKIFDVNELSALLTMRAAVRYLGEGESMINISLVVTSIPPLQSVV</sequence>
<keyword evidence="2" id="KW-0560">Oxidoreductase</keyword>
<protein>
    <submittedName>
        <fullName evidence="3">3-oxoacyl-(Acyl carrier protein) reductase/phosphotransferase</fullName>
    </submittedName>
</protein>
<dbReference type="GO" id="GO:0016491">
    <property type="term" value="F:oxidoreductase activity"/>
    <property type="evidence" value="ECO:0007669"/>
    <property type="project" value="UniProtKB-KW"/>
</dbReference>
<comment type="caution">
    <text evidence="3">The sequence shown here is derived from an EMBL/GenBank/DDBJ whole genome shotgun (WGS) entry which is preliminary data.</text>
</comment>
<dbReference type="SUPFAM" id="SSF51735">
    <property type="entry name" value="NAD(P)-binding Rossmann-fold domains"/>
    <property type="match status" value="1"/>
</dbReference>
<evidence type="ECO:0000313" key="4">
    <source>
        <dbReference type="Proteomes" id="UP000032668"/>
    </source>
</evidence>
<dbReference type="Proteomes" id="UP000032668">
    <property type="component" value="Unassembled WGS sequence"/>
</dbReference>
<dbReference type="EMBL" id="BANC01000012">
    <property type="protein sequence ID" value="GAN78979.1"/>
    <property type="molecule type" value="Genomic_DNA"/>
</dbReference>
<dbReference type="RefSeq" id="WP_241869296.1">
    <property type="nucleotide sequence ID" value="NZ_BANC01000012.1"/>
</dbReference>
<evidence type="ECO:0000313" key="3">
    <source>
        <dbReference type="EMBL" id="GAN78979.1"/>
    </source>
</evidence>
<reference evidence="3 4" key="1">
    <citation type="submission" date="2012-11" db="EMBL/GenBank/DDBJ databases">
        <title>Whole genome sequence of Acidocella aminolytica 101 = DSM 11237.</title>
        <authorList>
            <person name="Azuma Y."/>
            <person name="Higashiura N."/>
            <person name="Hirakawa H."/>
            <person name="Matsushita K."/>
        </authorList>
    </citation>
    <scope>NUCLEOTIDE SEQUENCE [LARGE SCALE GENOMIC DNA]</scope>
    <source>
        <strain evidence="4">101 / DSM 11237</strain>
    </source>
</reference>
<organism evidence="3 4">
    <name type="scientific">Acidocella aminolytica 101 = DSM 11237</name>
    <dbReference type="NCBI Taxonomy" id="1120923"/>
    <lineage>
        <taxon>Bacteria</taxon>
        <taxon>Pseudomonadati</taxon>
        <taxon>Pseudomonadota</taxon>
        <taxon>Alphaproteobacteria</taxon>
        <taxon>Acetobacterales</taxon>
        <taxon>Acidocellaceae</taxon>
        <taxon>Acidocella</taxon>
    </lineage>
</organism>
<evidence type="ECO:0000256" key="1">
    <source>
        <dbReference type="ARBA" id="ARBA00006484"/>
    </source>
</evidence>
<dbReference type="STRING" id="1120923.SAMN02746095_02140"/>
<name>A0A0D6PDN6_9PROT</name>
<dbReference type="InterPro" id="IPR002347">
    <property type="entry name" value="SDR_fam"/>
</dbReference>
<dbReference type="PRINTS" id="PR00081">
    <property type="entry name" value="GDHRDH"/>
</dbReference>
<dbReference type="Gene3D" id="3.40.50.720">
    <property type="entry name" value="NAD(P)-binding Rossmann-like Domain"/>
    <property type="match status" value="1"/>
</dbReference>
<keyword evidence="3" id="KW-0808">Transferase</keyword>
<accession>A0A0D6PDN6</accession>
<evidence type="ECO:0000256" key="2">
    <source>
        <dbReference type="ARBA" id="ARBA00023002"/>
    </source>
</evidence>
<proteinExistence type="inferred from homology"/>
<dbReference type="Pfam" id="PF13561">
    <property type="entry name" value="adh_short_C2"/>
    <property type="match status" value="1"/>
</dbReference>
<comment type="similarity">
    <text evidence="1">Belongs to the short-chain dehydrogenases/reductases (SDR) family.</text>
</comment>
<dbReference type="PANTHER" id="PTHR43639:SF1">
    <property type="entry name" value="SHORT-CHAIN DEHYDROGENASE_REDUCTASE FAMILY PROTEIN"/>
    <property type="match status" value="1"/>
</dbReference>
<dbReference type="PANTHER" id="PTHR43639">
    <property type="entry name" value="OXIDOREDUCTASE, SHORT-CHAIN DEHYDROGENASE/REDUCTASE FAMILY (AFU_ORTHOLOGUE AFUA_5G02870)"/>
    <property type="match status" value="1"/>
</dbReference>
<gene>
    <name evidence="3" type="ORF">Aam_012_023</name>
</gene>
<dbReference type="InterPro" id="IPR036291">
    <property type="entry name" value="NAD(P)-bd_dom_sf"/>
</dbReference>
<dbReference type="AlphaFoldDB" id="A0A0D6PDN6"/>